<comment type="caution">
    <text evidence="1">The sequence shown here is derived from an EMBL/GenBank/DDBJ whole genome shotgun (WGS) entry which is preliminary data.</text>
</comment>
<dbReference type="PANTHER" id="PTHR33321">
    <property type="match status" value="1"/>
</dbReference>
<dbReference type="EMBL" id="MU150229">
    <property type="protein sequence ID" value="KAF9469546.1"/>
    <property type="molecule type" value="Genomic_DNA"/>
</dbReference>
<organism evidence="1 2">
    <name type="scientific">Collybia nuda</name>
    <dbReference type="NCBI Taxonomy" id="64659"/>
    <lineage>
        <taxon>Eukaryota</taxon>
        <taxon>Fungi</taxon>
        <taxon>Dikarya</taxon>
        <taxon>Basidiomycota</taxon>
        <taxon>Agaricomycotina</taxon>
        <taxon>Agaricomycetes</taxon>
        <taxon>Agaricomycetidae</taxon>
        <taxon>Agaricales</taxon>
        <taxon>Tricholomatineae</taxon>
        <taxon>Clitocybaceae</taxon>
        <taxon>Collybia</taxon>
    </lineage>
</organism>
<dbReference type="PANTHER" id="PTHR33321:SF12">
    <property type="entry name" value="PLANT BASIC SECRETORY PROTEIN (BSP) FAMILY PROTEIN"/>
    <property type="match status" value="1"/>
</dbReference>
<gene>
    <name evidence="1" type="ORF">BDZ94DRAFT_1242670</name>
</gene>
<evidence type="ECO:0000313" key="2">
    <source>
        <dbReference type="Proteomes" id="UP000807353"/>
    </source>
</evidence>
<keyword evidence="2" id="KW-1185">Reference proteome</keyword>
<sequence length="120" mass="13671">MGVLTHEVVHCYQYDALGTCPGGLIEGIADYVRLCAGLAPPHWRKAGGEKWDAGYDRTAYFLAWLEERYGDGTVQELNARMLGVEYDEKIFKRTTGRPVRKLWRLYCESLEEKRDGIVVA</sequence>
<dbReference type="OrthoDB" id="891726at2759"/>
<evidence type="ECO:0000313" key="1">
    <source>
        <dbReference type="EMBL" id="KAF9469546.1"/>
    </source>
</evidence>
<dbReference type="Pfam" id="PF04450">
    <property type="entry name" value="BSP"/>
    <property type="match status" value="1"/>
</dbReference>
<dbReference type="Proteomes" id="UP000807353">
    <property type="component" value="Unassembled WGS sequence"/>
</dbReference>
<reference evidence="1" key="1">
    <citation type="submission" date="2020-11" db="EMBL/GenBank/DDBJ databases">
        <authorList>
            <consortium name="DOE Joint Genome Institute"/>
            <person name="Ahrendt S."/>
            <person name="Riley R."/>
            <person name="Andreopoulos W."/>
            <person name="Labutti K."/>
            <person name="Pangilinan J."/>
            <person name="Ruiz-Duenas F.J."/>
            <person name="Barrasa J.M."/>
            <person name="Sanchez-Garcia M."/>
            <person name="Camarero S."/>
            <person name="Miyauchi S."/>
            <person name="Serrano A."/>
            <person name="Linde D."/>
            <person name="Babiker R."/>
            <person name="Drula E."/>
            <person name="Ayuso-Fernandez I."/>
            <person name="Pacheco R."/>
            <person name="Padilla G."/>
            <person name="Ferreira P."/>
            <person name="Barriuso J."/>
            <person name="Kellner H."/>
            <person name="Castanera R."/>
            <person name="Alfaro M."/>
            <person name="Ramirez L."/>
            <person name="Pisabarro A.G."/>
            <person name="Kuo A."/>
            <person name="Tritt A."/>
            <person name="Lipzen A."/>
            <person name="He G."/>
            <person name="Yan M."/>
            <person name="Ng V."/>
            <person name="Cullen D."/>
            <person name="Martin F."/>
            <person name="Rosso M.-N."/>
            <person name="Henrissat B."/>
            <person name="Hibbett D."/>
            <person name="Martinez A.T."/>
            <person name="Grigoriev I.V."/>
        </authorList>
    </citation>
    <scope>NUCLEOTIDE SEQUENCE</scope>
    <source>
        <strain evidence="1">CBS 247.69</strain>
    </source>
</reference>
<dbReference type="AlphaFoldDB" id="A0A9P5YKM6"/>
<accession>A0A9P5YKM6</accession>
<proteinExistence type="predicted"/>
<protein>
    <submittedName>
        <fullName evidence="1">Uncharacterized protein</fullName>
    </submittedName>
</protein>
<name>A0A9P5YKM6_9AGAR</name>
<dbReference type="InterPro" id="IPR007541">
    <property type="entry name" value="Uncharacterised_BSP"/>
</dbReference>